<comment type="caution">
    <text evidence="1">The sequence shown here is derived from an EMBL/GenBank/DDBJ whole genome shotgun (WGS) entry which is preliminary data.</text>
</comment>
<organism evidence="1">
    <name type="scientific">Cupriavidus oxalaticus</name>
    <dbReference type="NCBI Taxonomy" id="96344"/>
    <lineage>
        <taxon>Bacteria</taxon>
        <taxon>Pseudomonadati</taxon>
        <taxon>Pseudomonadota</taxon>
        <taxon>Betaproteobacteria</taxon>
        <taxon>Burkholderiales</taxon>
        <taxon>Burkholderiaceae</taxon>
        <taxon>Cupriavidus</taxon>
    </lineage>
</organism>
<gene>
    <name evidence="1" type="ORF">CO2235_90252</name>
</gene>
<dbReference type="Gene3D" id="1.10.3790.10">
    <property type="entry name" value="NinB"/>
    <property type="match status" value="1"/>
</dbReference>
<protein>
    <submittedName>
        <fullName evidence="1">Uncharacterized protein</fullName>
    </submittedName>
</protein>
<dbReference type="EMBL" id="OGUS01000131">
    <property type="protein sequence ID" value="SPC17378.1"/>
    <property type="molecule type" value="Genomic_DNA"/>
</dbReference>
<proteinExistence type="predicted"/>
<dbReference type="Proteomes" id="UP000256862">
    <property type="component" value="Chromosome CO2235"/>
</dbReference>
<sequence length="172" mass="18964">MAAGGANGWRVVGLPESAARRYAPDTGETALGVRMSQVFREFTLRGRADWNEVVAMVKAAAPTMASDGRPMRVILVDDGADRTEEQVRFYWKAVIEPIAEQAVVAGCRFTKATWHKHMKERFLPPKEHRLSDGRIVLVEPSIASGEITVGAMAEYMRQVEAHAASTYGVVFD</sequence>
<name>A0A375GAR9_9BURK</name>
<dbReference type="SUPFAM" id="SSF103370">
    <property type="entry name" value="NinB"/>
    <property type="match status" value="1"/>
</dbReference>
<reference evidence="1" key="1">
    <citation type="submission" date="2018-01" db="EMBL/GenBank/DDBJ databases">
        <authorList>
            <person name="Clerissi C."/>
        </authorList>
    </citation>
    <scope>NUCLEOTIDE SEQUENCE</scope>
    <source>
        <strain evidence="1">Cupriavidus oxalaticus LMG 2235</strain>
    </source>
</reference>
<accession>A0A375GAR9</accession>
<dbReference type="InterPro" id="IPR036619">
    <property type="entry name" value="NinB_sf"/>
</dbReference>
<evidence type="ECO:0000313" key="1">
    <source>
        <dbReference type="EMBL" id="SPC17378.1"/>
    </source>
</evidence>
<dbReference type="AlphaFoldDB" id="A0A375GAR9"/>